<evidence type="ECO:0000259" key="3">
    <source>
        <dbReference type="PROSITE" id="PS50853"/>
    </source>
</evidence>
<gene>
    <name evidence="5" type="ORF">KRR39_00360</name>
</gene>
<evidence type="ECO:0000256" key="1">
    <source>
        <dbReference type="SAM" id="MobiDB-lite"/>
    </source>
</evidence>
<dbReference type="SMART" id="SM00060">
    <property type="entry name" value="FN3"/>
    <property type="match status" value="2"/>
</dbReference>
<feature type="domain" description="Fibrinogen C-terminal" evidence="4">
    <location>
        <begin position="34"/>
        <end position="91"/>
    </location>
</feature>
<feature type="signal peptide" evidence="2">
    <location>
        <begin position="1"/>
        <end position="25"/>
    </location>
</feature>
<organism evidence="5 6">
    <name type="scientific">Nocardioides panacis</name>
    <dbReference type="NCBI Taxonomy" id="2849501"/>
    <lineage>
        <taxon>Bacteria</taxon>
        <taxon>Bacillati</taxon>
        <taxon>Actinomycetota</taxon>
        <taxon>Actinomycetes</taxon>
        <taxon>Propionibacteriales</taxon>
        <taxon>Nocardioidaceae</taxon>
        <taxon>Nocardioides</taxon>
    </lineage>
</organism>
<dbReference type="EMBL" id="CP077062">
    <property type="protein sequence ID" value="QWZ08375.1"/>
    <property type="molecule type" value="Genomic_DNA"/>
</dbReference>
<feature type="region of interest" description="Disordered" evidence="1">
    <location>
        <begin position="862"/>
        <end position="888"/>
    </location>
</feature>
<sequence length="1171" mass="121194">MAAAVAAATMLLGGVVVLGPAPAIADTPVVLDGSQSSLAAPSCWAIKQQNLASADGVYWLQTAQLIAPRQFYCDMTTDGGGWVLAGRGRDGWTWAYGGQGSEAALRNTPSGTGAFAPATLSSATIEGLLGGGRVDGLPDGIRVRRATNIAGTAFQEMRIKPSNRRGWTWSFGGGVLTSGVSVNGVSYPGGNTQSWAANGDKGLLRLYTTESAKHDYKMGFAYGDGSAKASTVAGQNNATSYLWQDGSENGALPFAQVWLRPKITSSTFTPVDPAGLPASTVRPLASSATSPNTPWGVTGIVGATSELNMEVEAFAQIGNVMYVGGGFQYVQKGADPAPGEQVAQPWLAGFDVNTGEWLSSFRPALDNRVWDLQATPDGNLVVGGEFTSVNGATGKAGITELDPITGATVTTWNASVDYVTADTGSPGPQVKAIDYQDGWLYIGGRFNRVTGGTPVKGPVTVGRAARLRVSDGQPDGTWKPNFDGSVIELDASARGDRVYFSGYFNNVNGVASKNMGVVSTAAGAASVTGLAAWKPSIGSGTSTYQQAVKEGGSYVWQGGSQHVLGQYDRSDYSLKSSDITKSGGDIQAIGIHEGVVYASCHCGNYTYSNDLHYDNPIPYASDVNNIQYIGAWDEETGEYLPDFFPGALKTRSGIGGWELTPDSNGCLWFGGDFTQGSYQSTGYQWLGGFGKFCPRDSTAPTVPGSLAAASATTGGTKLSWTGATDNSGTVRYEVLRGDRVIATTTGLSYIDTTGATPANYWVRAIDDGGNRSATTAMVTMQGLDTTAPTASITSPSNGDSVYGPVTVTATAADDRAVSSVSLLVDGAVQGSVTAAPYTFRWTATTIGSHTLQVVARDAAGNTGSSDAVSVDVPADTTPPSAPGALTLKGTTTTSASLSWSAASDDRAVSGYKVLRDGVVVAQTGQLSYTDTGLSAGTTYIYTAQAVDAAGNVSPSTDGLSVATDTRPPALYTYSWPGADGAAWSPDWTSSTASGTVDSQSGAGRMAVDDVAGSYARTQLTALAARSDSDLVTSFSWSSNTALSYLSVYLRGSGGWQNAYRPKNGYGVQLQSNSSTVTVQSNVGGTTSTVQSVPGAQAVTTAKQWLRLRVSGSTIQFKIWTDGSSEPIEWEAVSTDSKVTAPGQLFVSVVRGASNVGAKAVSLDDLLIMDAP</sequence>
<feature type="domain" description="Fibronectin type-III" evidence="3">
    <location>
        <begin position="881"/>
        <end position="968"/>
    </location>
</feature>
<name>A0A975Y0F0_9ACTN</name>
<dbReference type="RefSeq" id="WP_216939865.1">
    <property type="nucleotide sequence ID" value="NZ_CP077062.1"/>
</dbReference>
<dbReference type="InterPro" id="IPR002181">
    <property type="entry name" value="Fibrinogen_a/b/g_C_dom"/>
</dbReference>
<dbReference type="NCBIfam" id="NF040941">
    <property type="entry name" value="GGGWT_bact"/>
    <property type="match status" value="1"/>
</dbReference>
<dbReference type="Pfam" id="PF17957">
    <property type="entry name" value="Big_7"/>
    <property type="match status" value="1"/>
</dbReference>
<evidence type="ECO:0000313" key="6">
    <source>
        <dbReference type="Proteomes" id="UP000683575"/>
    </source>
</evidence>
<keyword evidence="2" id="KW-0732">Signal</keyword>
<dbReference type="Pfam" id="PF00041">
    <property type="entry name" value="fn3"/>
    <property type="match status" value="1"/>
</dbReference>
<dbReference type="Proteomes" id="UP000683575">
    <property type="component" value="Chromosome"/>
</dbReference>
<accession>A0A975Y0F0</accession>
<dbReference type="InterPro" id="IPR003961">
    <property type="entry name" value="FN3_dom"/>
</dbReference>
<feature type="chain" id="PRO_5037930239" description="Fibronectin type-III domain-containing protein" evidence="2">
    <location>
        <begin position="26"/>
        <end position="1171"/>
    </location>
</feature>
<evidence type="ECO:0000256" key="2">
    <source>
        <dbReference type="SAM" id="SignalP"/>
    </source>
</evidence>
<evidence type="ECO:0008006" key="7">
    <source>
        <dbReference type="Google" id="ProtNLM"/>
    </source>
</evidence>
<dbReference type="KEGG" id="nps:KRR39_00360"/>
<dbReference type="PROSITE" id="PS51406">
    <property type="entry name" value="FIBRINOGEN_C_2"/>
    <property type="match status" value="1"/>
</dbReference>
<dbReference type="AlphaFoldDB" id="A0A975Y0F0"/>
<reference evidence="5" key="1">
    <citation type="submission" date="2021-06" db="EMBL/GenBank/DDBJ databases">
        <title>Complete genome sequence of Nocardioides sp. G188.</title>
        <authorList>
            <person name="Im W.-T."/>
        </authorList>
    </citation>
    <scope>NUCLEOTIDE SEQUENCE</scope>
    <source>
        <strain evidence="5">G188</strain>
    </source>
</reference>
<evidence type="ECO:0000313" key="5">
    <source>
        <dbReference type="EMBL" id="QWZ08375.1"/>
    </source>
</evidence>
<evidence type="ECO:0000259" key="4">
    <source>
        <dbReference type="PROSITE" id="PS51406"/>
    </source>
</evidence>
<dbReference type="PROSITE" id="PS50853">
    <property type="entry name" value="FN3"/>
    <property type="match status" value="1"/>
</dbReference>
<proteinExistence type="predicted"/>
<keyword evidence="6" id="KW-1185">Reference proteome</keyword>
<protein>
    <recommendedName>
        <fullName evidence="7">Fibronectin type-III domain-containing protein</fullName>
    </recommendedName>
</protein>